<accession>A0A0A8E8C3</accession>
<feature type="domain" description="N-acetyltransferase" evidence="1">
    <location>
        <begin position="12"/>
        <end position="164"/>
    </location>
</feature>
<dbReference type="Proteomes" id="UP000031104">
    <property type="component" value="Chromosome"/>
</dbReference>
<dbReference type="Gene3D" id="3.40.630.30">
    <property type="match status" value="1"/>
</dbReference>
<gene>
    <name evidence="2" type="ORF">SD28_01370</name>
</gene>
<dbReference type="CDD" id="cd04301">
    <property type="entry name" value="NAT_SF"/>
    <property type="match status" value="1"/>
</dbReference>
<proteinExistence type="predicted"/>
<reference evidence="2 3" key="1">
    <citation type="submission" date="2014-12" db="EMBL/GenBank/DDBJ databases">
        <title>Complete genome sequence of Francisella guanzhouensis strain 08HL01032 isolated from air-conditioning system in China.</title>
        <authorList>
            <person name="Svensson D."/>
            <person name="Ohrman C."/>
            <person name="Backman S."/>
            <person name="Karlsson E."/>
            <person name="Nilsson E."/>
            <person name="Bystrom M."/>
            <person name="Larkeryd A."/>
            <person name="Stenberg P."/>
            <person name="Scholtz H.C."/>
            <person name="Forsman M."/>
            <person name="Sjodin A."/>
        </authorList>
    </citation>
    <scope>NUCLEOTIDE SEQUENCE [LARGE SCALE GENOMIC DNA]</scope>
    <source>
        <strain evidence="2 3">08HL01032</strain>
    </source>
</reference>
<keyword evidence="3" id="KW-1185">Reference proteome</keyword>
<dbReference type="InterPro" id="IPR000182">
    <property type="entry name" value="GNAT_dom"/>
</dbReference>
<dbReference type="GO" id="GO:0016747">
    <property type="term" value="F:acyltransferase activity, transferring groups other than amino-acyl groups"/>
    <property type="evidence" value="ECO:0007669"/>
    <property type="project" value="InterPro"/>
</dbReference>
<dbReference type="HOGENOM" id="CLU_1515768_0_0_6"/>
<dbReference type="SUPFAM" id="SSF55729">
    <property type="entry name" value="Acyl-CoA N-acyltransferases (Nat)"/>
    <property type="match status" value="1"/>
</dbReference>
<evidence type="ECO:0000259" key="1">
    <source>
        <dbReference type="PROSITE" id="PS51186"/>
    </source>
</evidence>
<evidence type="ECO:0000313" key="3">
    <source>
        <dbReference type="Proteomes" id="UP000031104"/>
    </source>
</evidence>
<dbReference type="Pfam" id="PF13508">
    <property type="entry name" value="Acetyltransf_7"/>
    <property type="match status" value="1"/>
</dbReference>
<evidence type="ECO:0000313" key="2">
    <source>
        <dbReference type="EMBL" id="AJC48401.1"/>
    </source>
</evidence>
<dbReference type="OrthoDB" id="9789605at2"/>
<dbReference type="EMBL" id="CP010427">
    <property type="protein sequence ID" value="AJC48401.1"/>
    <property type="molecule type" value="Genomic_DNA"/>
</dbReference>
<dbReference type="AlphaFoldDB" id="A0A0A8E8C3"/>
<sequence length="177" mass="21137">MNFDDLIRIEKLNIKKLQSTEFRYRFKILEKEFTNYFGLMEIDDNEETQFIFIAIDSSNYPVGLVFCDFQEGSNISIPYLFVKSSHRYRRIGSKLLQKVKEVAYKYDYETISLNDESSNKLEFQIEYDKKNKKLEKNFYNKNGFKNESQILEYKKTFTVKLQLESFNPCGIIFTSGF</sequence>
<organism evidence="2 3">
    <name type="scientific">Allofrancisella guangzhouensis</name>
    <dbReference type="NCBI Taxonomy" id="594679"/>
    <lineage>
        <taxon>Bacteria</taxon>
        <taxon>Pseudomonadati</taxon>
        <taxon>Pseudomonadota</taxon>
        <taxon>Gammaproteobacteria</taxon>
        <taxon>Thiotrichales</taxon>
        <taxon>Francisellaceae</taxon>
        <taxon>Allofrancisella</taxon>
    </lineage>
</organism>
<name>A0A0A8E8C3_9GAMM</name>
<dbReference type="PROSITE" id="PS51186">
    <property type="entry name" value="GNAT"/>
    <property type="match status" value="1"/>
</dbReference>
<protein>
    <recommendedName>
        <fullName evidence="1">N-acetyltransferase domain-containing protein</fullName>
    </recommendedName>
</protein>
<dbReference type="RefSeq" id="WP_039123351.1">
    <property type="nucleotide sequence ID" value="NZ_CP010427.1"/>
</dbReference>
<dbReference type="InterPro" id="IPR016181">
    <property type="entry name" value="Acyl_CoA_acyltransferase"/>
</dbReference>
<dbReference type="KEGG" id="fgu:SD28_01370"/>